<sequence>MTDSHKPLLKVMTDYHCWPLWISTPQDYFNVEPQDLNLPPELSQALIDWATDFDDILNMDDPASSAFPSPEAEEAFVVLGMELARQVKALLSERYEVMYFDLLKRRLVEVP</sequence>
<dbReference type="AlphaFoldDB" id="A0A511N5Q4"/>
<gene>
    <name evidence="1" type="ORF">DC3_38270</name>
</gene>
<organism evidence="1 2">
    <name type="scientific">Deinococcus cellulosilyticus (strain DSM 18568 / NBRC 106333 / KACC 11606 / 5516J-15)</name>
    <dbReference type="NCBI Taxonomy" id="1223518"/>
    <lineage>
        <taxon>Bacteria</taxon>
        <taxon>Thermotogati</taxon>
        <taxon>Deinococcota</taxon>
        <taxon>Deinococci</taxon>
        <taxon>Deinococcales</taxon>
        <taxon>Deinococcaceae</taxon>
        <taxon>Deinococcus</taxon>
    </lineage>
</organism>
<keyword evidence="2" id="KW-1185">Reference proteome</keyword>
<evidence type="ECO:0000313" key="2">
    <source>
        <dbReference type="Proteomes" id="UP000321306"/>
    </source>
</evidence>
<protein>
    <submittedName>
        <fullName evidence="1">Uncharacterized protein</fullName>
    </submittedName>
</protein>
<dbReference type="EMBL" id="BJXB01000018">
    <property type="protein sequence ID" value="GEM48192.1"/>
    <property type="molecule type" value="Genomic_DNA"/>
</dbReference>
<dbReference type="RefSeq" id="WP_146887068.1">
    <property type="nucleotide sequence ID" value="NZ_BJXB01000018.1"/>
</dbReference>
<accession>A0A511N5Q4</accession>
<proteinExistence type="predicted"/>
<evidence type="ECO:0000313" key="1">
    <source>
        <dbReference type="EMBL" id="GEM48192.1"/>
    </source>
</evidence>
<name>A0A511N5Q4_DEIC1</name>
<dbReference type="Proteomes" id="UP000321306">
    <property type="component" value="Unassembled WGS sequence"/>
</dbReference>
<dbReference type="OrthoDB" id="1150977at2"/>
<comment type="caution">
    <text evidence="1">The sequence shown here is derived from an EMBL/GenBank/DDBJ whole genome shotgun (WGS) entry which is preliminary data.</text>
</comment>
<reference evidence="1 2" key="1">
    <citation type="submission" date="2019-07" db="EMBL/GenBank/DDBJ databases">
        <title>Whole genome shotgun sequence of Deinococcus cellulosilyticus NBRC 106333.</title>
        <authorList>
            <person name="Hosoyama A."/>
            <person name="Uohara A."/>
            <person name="Ohji S."/>
            <person name="Ichikawa N."/>
        </authorList>
    </citation>
    <scope>NUCLEOTIDE SEQUENCE [LARGE SCALE GENOMIC DNA]</scope>
    <source>
        <strain evidence="1 2">NBRC 106333</strain>
    </source>
</reference>